<keyword evidence="2" id="KW-0378">Hydrolase</keyword>
<dbReference type="EC" id="3.2.2.6" evidence="1"/>
<sequence length="302" mass="33915">MKLNESPSVTPPTCGISKCSRAGIPLVRIAHSFCSPSIKLGLSKHDIFLSHSRGQKDFVEQLCVDLEAQGYSPFFDGRLNSLPKGKEFAPLILKAAQHCHVAVIVLSQDYLISKWPMIELSECHAAEQAGNQALNLLPLFFKSSVHDLDDQAIKERWMSTWKEYESEDKRIDVAKWCEAVRALRKVNGIVNGIVFGKHSTTEVAYRKEIVQSICILLPPDLVDHASSKNVVVYDRTYPPGVEILREDPLASKLKSLSMKTRRDKKCKVKVEIAELTGSRCGPCTCHWTWHSNQTWMVEAILS</sequence>
<dbReference type="Gene3D" id="3.40.50.10140">
    <property type="entry name" value="Toll/interleukin-1 receptor homology (TIR) domain"/>
    <property type="match status" value="1"/>
</dbReference>
<dbReference type="PROSITE" id="PS50104">
    <property type="entry name" value="TIR"/>
    <property type="match status" value="1"/>
</dbReference>
<dbReference type="RefSeq" id="XP_073386872.1">
    <property type="nucleotide sequence ID" value="XM_073530771.1"/>
</dbReference>
<evidence type="ECO:0000256" key="1">
    <source>
        <dbReference type="ARBA" id="ARBA00011982"/>
    </source>
</evidence>
<evidence type="ECO:0000313" key="10">
    <source>
        <dbReference type="Proteomes" id="UP000006727"/>
    </source>
</evidence>
<dbReference type="GO" id="GO:0061809">
    <property type="term" value="F:NAD+ nucleosidase activity, cyclic ADP-ribose generating"/>
    <property type="evidence" value="ECO:0007669"/>
    <property type="project" value="UniProtKB-EC"/>
</dbReference>
<reference evidence="6 10" key="2">
    <citation type="journal article" date="2018" name="Plant J.">
        <title>The Physcomitrella patens chromosome-scale assembly reveals moss genome structure and evolution.</title>
        <authorList>
            <person name="Lang D."/>
            <person name="Ullrich K.K."/>
            <person name="Murat F."/>
            <person name="Fuchs J."/>
            <person name="Jenkins J."/>
            <person name="Haas F.B."/>
            <person name="Piednoel M."/>
            <person name="Gundlach H."/>
            <person name="Van Bel M."/>
            <person name="Meyberg R."/>
            <person name="Vives C."/>
            <person name="Morata J."/>
            <person name="Symeonidi A."/>
            <person name="Hiss M."/>
            <person name="Muchero W."/>
            <person name="Kamisugi Y."/>
            <person name="Saleh O."/>
            <person name="Blanc G."/>
            <person name="Decker E.L."/>
            <person name="van Gessel N."/>
            <person name="Grimwood J."/>
            <person name="Hayes R.D."/>
            <person name="Graham S.W."/>
            <person name="Gunter L.E."/>
            <person name="McDaniel S.F."/>
            <person name="Hoernstein S.N.W."/>
            <person name="Larsson A."/>
            <person name="Li F.W."/>
            <person name="Perroud P.F."/>
            <person name="Phillips J."/>
            <person name="Ranjan P."/>
            <person name="Rokshar D.S."/>
            <person name="Rothfels C.J."/>
            <person name="Schneider L."/>
            <person name="Shu S."/>
            <person name="Stevenson D.W."/>
            <person name="Thummler F."/>
            <person name="Tillich M."/>
            <person name="Villarreal Aguilar J.C."/>
            <person name="Widiez T."/>
            <person name="Wong G.K."/>
            <person name="Wymore A."/>
            <person name="Zhang Y."/>
            <person name="Zimmer A.D."/>
            <person name="Quatrano R.S."/>
            <person name="Mayer K.F.X."/>
            <person name="Goodstein D."/>
            <person name="Casacuberta J.M."/>
            <person name="Vandepoele K."/>
            <person name="Reski R."/>
            <person name="Cuming A.C."/>
            <person name="Tuskan G.A."/>
            <person name="Maumus F."/>
            <person name="Salse J."/>
            <person name="Schmutz J."/>
            <person name="Rensing S.A."/>
        </authorList>
    </citation>
    <scope>NUCLEOTIDE SEQUENCE [LARGE SCALE GENOMIC DNA]</scope>
    <source>
        <strain evidence="8 10">cv. Gransden 2004</strain>
    </source>
</reference>
<keyword evidence="3" id="KW-0520">NAD</keyword>
<name>A0A2K1L3H7_PHYPA</name>
<evidence type="ECO:0000259" key="5">
    <source>
        <dbReference type="PROSITE" id="PS50104"/>
    </source>
</evidence>
<gene>
    <name evidence="9" type="primary">LOC112272816</name>
    <name evidence="6" type="ORF">PHYPA_003375</name>
    <name evidence="7" type="ORF">PHYPA_003385</name>
</gene>
<proteinExistence type="predicted"/>
<protein>
    <recommendedName>
        <fullName evidence="1">ADP-ribosyl cyclase/cyclic ADP-ribose hydrolase</fullName>
        <ecNumber evidence="1">3.2.2.6</ecNumber>
    </recommendedName>
</protein>
<dbReference type="RefSeq" id="XP_073386874.1">
    <property type="nucleotide sequence ID" value="XM_073530773.1"/>
</dbReference>
<dbReference type="Proteomes" id="UP000006727">
    <property type="component" value="Chromosome 2"/>
</dbReference>
<dbReference type="Gramene" id="Pp3c2_29380V3.1">
    <property type="protein sequence ID" value="Pp3c2_29380V3.1"/>
    <property type="gene ID" value="Pp3c2_29380"/>
</dbReference>
<dbReference type="EnsemblPlants" id="Pp3c2_29380V3.2">
    <property type="protein sequence ID" value="Pp3c2_29380V3.2"/>
    <property type="gene ID" value="Pp3c2_29380"/>
</dbReference>
<dbReference type="InterPro" id="IPR000157">
    <property type="entry name" value="TIR_dom"/>
</dbReference>
<organism evidence="6">
    <name type="scientific">Physcomitrium patens</name>
    <name type="common">Spreading-leaved earth moss</name>
    <name type="synonym">Physcomitrella patens</name>
    <dbReference type="NCBI Taxonomy" id="3218"/>
    <lineage>
        <taxon>Eukaryota</taxon>
        <taxon>Viridiplantae</taxon>
        <taxon>Streptophyta</taxon>
        <taxon>Embryophyta</taxon>
        <taxon>Bryophyta</taxon>
        <taxon>Bryophytina</taxon>
        <taxon>Bryopsida</taxon>
        <taxon>Funariidae</taxon>
        <taxon>Funariales</taxon>
        <taxon>Funariaceae</taxon>
        <taxon>Physcomitrium</taxon>
    </lineage>
</organism>
<dbReference type="GeneID" id="112272816"/>
<feature type="domain" description="TIR" evidence="5">
    <location>
        <begin position="43"/>
        <end position="180"/>
    </location>
</feature>
<dbReference type="EMBL" id="ABEU02000002">
    <property type="protein sequence ID" value="PNR60592.1"/>
    <property type="molecule type" value="Genomic_DNA"/>
</dbReference>
<comment type="catalytic activity">
    <reaction evidence="4">
        <text>NAD(+) + H2O = ADP-D-ribose + nicotinamide + H(+)</text>
        <dbReference type="Rhea" id="RHEA:16301"/>
        <dbReference type="ChEBI" id="CHEBI:15377"/>
        <dbReference type="ChEBI" id="CHEBI:15378"/>
        <dbReference type="ChEBI" id="CHEBI:17154"/>
        <dbReference type="ChEBI" id="CHEBI:57540"/>
        <dbReference type="ChEBI" id="CHEBI:57967"/>
        <dbReference type="EC" id="3.2.2.6"/>
    </reaction>
    <physiologicalReaction direction="left-to-right" evidence="4">
        <dbReference type="Rhea" id="RHEA:16302"/>
    </physiologicalReaction>
</comment>
<keyword evidence="10" id="KW-1185">Reference proteome</keyword>
<dbReference type="Gramene" id="Pp3c2_29540V3.1">
    <property type="protein sequence ID" value="Pp3c2_29540V3.1"/>
    <property type="gene ID" value="Pp3c2_29540"/>
</dbReference>
<reference evidence="6 10" key="1">
    <citation type="journal article" date="2008" name="Science">
        <title>The Physcomitrella genome reveals evolutionary insights into the conquest of land by plants.</title>
        <authorList>
            <person name="Rensing S."/>
            <person name="Lang D."/>
            <person name="Zimmer A."/>
            <person name="Terry A."/>
            <person name="Salamov A."/>
            <person name="Shapiro H."/>
            <person name="Nishiyama T."/>
            <person name="Perroud P.-F."/>
            <person name="Lindquist E."/>
            <person name="Kamisugi Y."/>
            <person name="Tanahashi T."/>
            <person name="Sakakibara K."/>
            <person name="Fujita T."/>
            <person name="Oishi K."/>
            <person name="Shin-I T."/>
            <person name="Kuroki Y."/>
            <person name="Toyoda A."/>
            <person name="Suzuki Y."/>
            <person name="Hashimoto A."/>
            <person name="Yamaguchi K."/>
            <person name="Sugano A."/>
            <person name="Kohara Y."/>
            <person name="Fujiyama A."/>
            <person name="Anterola A."/>
            <person name="Aoki S."/>
            <person name="Ashton N."/>
            <person name="Barbazuk W.B."/>
            <person name="Barker E."/>
            <person name="Bennetzen J."/>
            <person name="Bezanilla M."/>
            <person name="Blankenship R."/>
            <person name="Cho S.H."/>
            <person name="Dutcher S."/>
            <person name="Estelle M."/>
            <person name="Fawcett J.A."/>
            <person name="Gundlach H."/>
            <person name="Hanada K."/>
            <person name="Heyl A."/>
            <person name="Hicks K.A."/>
            <person name="Hugh J."/>
            <person name="Lohr M."/>
            <person name="Mayer K."/>
            <person name="Melkozernov A."/>
            <person name="Murata T."/>
            <person name="Nelson D."/>
            <person name="Pils B."/>
            <person name="Prigge M."/>
            <person name="Reiss B."/>
            <person name="Renner T."/>
            <person name="Rombauts S."/>
            <person name="Rushton P."/>
            <person name="Sanderfoot A."/>
            <person name="Schween G."/>
            <person name="Shiu S.-H."/>
            <person name="Stueber K."/>
            <person name="Theodoulou F.L."/>
            <person name="Tu H."/>
            <person name="Van de Peer Y."/>
            <person name="Verrier P.J."/>
            <person name="Waters E."/>
            <person name="Wood A."/>
            <person name="Yang L."/>
            <person name="Cove D."/>
            <person name="Cuming A."/>
            <person name="Hasebe M."/>
            <person name="Lucas S."/>
            <person name="Mishler D.B."/>
            <person name="Reski R."/>
            <person name="Grigoriev I."/>
            <person name="Quatrano R.S."/>
            <person name="Boore J.L."/>
        </authorList>
    </citation>
    <scope>NUCLEOTIDE SEQUENCE [LARGE SCALE GENOMIC DNA]</scope>
    <source>
        <strain evidence="8 10">cv. Gransden 2004</strain>
    </source>
</reference>
<dbReference type="GO" id="GO:0007165">
    <property type="term" value="P:signal transduction"/>
    <property type="evidence" value="ECO:0007669"/>
    <property type="project" value="InterPro"/>
</dbReference>
<dbReference type="Pfam" id="PF13676">
    <property type="entry name" value="TIR_2"/>
    <property type="match status" value="1"/>
</dbReference>
<evidence type="ECO:0000313" key="9">
    <source>
        <dbReference type="EnsemblPlants" id="Pp3c2_29540V3.1"/>
    </source>
</evidence>
<evidence type="ECO:0000313" key="8">
    <source>
        <dbReference type="EnsemblPlants" id="Pp3c2_29380V3.1"/>
    </source>
</evidence>
<evidence type="ECO:0000256" key="4">
    <source>
        <dbReference type="ARBA" id="ARBA00047304"/>
    </source>
</evidence>
<reference evidence="8" key="3">
    <citation type="submission" date="2020-12" db="UniProtKB">
        <authorList>
            <consortium name="EnsemblPlants"/>
        </authorList>
    </citation>
    <scope>IDENTIFICATION</scope>
</reference>
<evidence type="ECO:0000313" key="7">
    <source>
        <dbReference type="EMBL" id="PNR60592.1"/>
    </source>
</evidence>
<dbReference type="SMART" id="SM00255">
    <property type="entry name" value="TIR"/>
    <property type="match status" value="1"/>
</dbReference>
<dbReference type="EMBL" id="ABEU02000002">
    <property type="protein sequence ID" value="PNR60582.1"/>
    <property type="molecule type" value="Genomic_DNA"/>
</dbReference>
<dbReference type="EnsemblPlants" id="Pp3c2_29380V3.1">
    <property type="protein sequence ID" value="Pp3c2_29380V3.1"/>
    <property type="gene ID" value="Pp3c2_29380"/>
</dbReference>
<dbReference type="PANTHER" id="PTHR32009:SF39">
    <property type="entry name" value="TIR DOMAIN-CONTAINING PROTEIN"/>
    <property type="match status" value="1"/>
</dbReference>
<dbReference type="PaxDb" id="3218-PP1S22_102V6.1"/>
<dbReference type="PANTHER" id="PTHR32009">
    <property type="entry name" value="TMV RESISTANCE PROTEIN N-LIKE"/>
    <property type="match status" value="1"/>
</dbReference>
<dbReference type="EnsemblPlants" id="Pp3c2_29540V3.1">
    <property type="protein sequence ID" value="Pp3c2_29540V3.1"/>
    <property type="gene ID" value="Pp3c2_29540"/>
</dbReference>
<dbReference type="AlphaFoldDB" id="A0A2K1L3H7"/>
<accession>A0A2K1L3H7</accession>
<dbReference type="InterPro" id="IPR035897">
    <property type="entry name" value="Toll_tir_struct_dom_sf"/>
</dbReference>
<evidence type="ECO:0000256" key="2">
    <source>
        <dbReference type="ARBA" id="ARBA00022801"/>
    </source>
</evidence>
<dbReference type="Gramene" id="Pp3c2_29380V3.2">
    <property type="protein sequence ID" value="Pp3c2_29380V3.2"/>
    <property type="gene ID" value="Pp3c2_29380"/>
</dbReference>
<evidence type="ECO:0000313" key="6">
    <source>
        <dbReference type="EMBL" id="PNR60582.1"/>
    </source>
</evidence>
<evidence type="ECO:0000256" key="3">
    <source>
        <dbReference type="ARBA" id="ARBA00023027"/>
    </source>
</evidence>
<dbReference type="SUPFAM" id="SSF52200">
    <property type="entry name" value="Toll/Interleukin receptor TIR domain"/>
    <property type="match status" value="1"/>
</dbReference>